<dbReference type="Pfam" id="PF14634">
    <property type="entry name" value="zf-RING_5"/>
    <property type="match status" value="1"/>
</dbReference>
<evidence type="ECO:0000259" key="6">
    <source>
        <dbReference type="PROSITE" id="PS50089"/>
    </source>
</evidence>
<evidence type="ECO:0000313" key="8">
    <source>
        <dbReference type="Proteomes" id="UP000245946"/>
    </source>
</evidence>
<dbReference type="Proteomes" id="UP000245946">
    <property type="component" value="Unassembled WGS sequence"/>
</dbReference>
<name>A0A316Z0J3_9BASI</name>
<evidence type="ECO:0000256" key="5">
    <source>
        <dbReference type="SAM" id="Coils"/>
    </source>
</evidence>
<keyword evidence="5" id="KW-0175">Coiled coil</keyword>
<evidence type="ECO:0000256" key="1">
    <source>
        <dbReference type="ARBA" id="ARBA00022723"/>
    </source>
</evidence>
<dbReference type="SUPFAM" id="SSF57850">
    <property type="entry name" value="RING/U-box"/>
    <property type="match status" value="1"/>
</dbReference>
<dbReference type="GeneID" id="37266684"/>
<dbReference type="AlphaFoldDB" id="A0A316Z0J3"/>
<dbReference type="InterPro" id="IPR013083">
    <property type="entry name" value="Znf_RING/FYVE/PHD"/>
</dbReference>
<dbReference type="STRING" id="58919.A0A316Z0J3"/>
<dbReference type="GO" id="GO:0008270">
    <property type="term" value="F:zinc ion binding"/>
    <property type="evidence" value="ECO:0007669"/>
    <property type="project" value="UniProtKB-KW"/>
</dbReference>
<dbReference type="PANTHER" id="PTHR14305:SF0">
    <property type="entry name" value="E3 UBIQUITIN-PROTEIN LIGASE CCNB1IP1"/>
    <property type="match status" value="1"/>
</dbReference>
<sequence>MEEGFHCNVLRCRRRLDLEGKAVVTTCCHIFCVQCATDLFTAARVCPACGASLAEPDDVVVSSLAPSADYRSSVLAGLAPPIIMEICTRAMRYQPAHVARWARRLTPARSFYQYQTTQEAAFQALLLRNVQERNAVLEKRVHNIILEANTEVAHLNDRLARAEADAKVERRKRQELGDSLRTANKEYARLKTQHEAQLRQDVRTRPGLGGKPYSAAAELAAAAAPQVSALSASQAPFYSTRVRLGFRCT</sequence>
<accession>A0A316Z0J3</accession>
<dbReference type="PANTHER" id="PTHR14305">
    <property type="entry name" value="E3 UBIQUITIN-PROTEIN LIGASE CCNB1IP1"/>
    <property type="match status" value="1"/>
</dbReference>
<keyword evidence="2 4" id="KW-0863">Zinc-finger</keyword>
<dbReference type="InterPro" id="IPR017907">
    <property type="entry name" value="Znf_RING_CS"/>
</dbReference>
<feature type="coiled-coil region" evidence="5">
    <location>
        <begin position="127"/>
        <end position="200"/>
    </location>
</feature>
<protein>
    <recommendedName>
        <fullName evidence="6">RING-type domain-containing protein</fullName>
    </recommendedName>
</protein>
<evidence type="ECO:0000313" key="7">
    <source>
        <dbReference type="EMBL" id="PWN95250.1"/>
    </source>
</evidence>
<keyword evidence="3" id="KW-0862">Zinc</keyword>
<dbReference type="PROSITE" id="PS50089">
    <property type="entry name" value="ZF_RING_2"/>
    <property type="match status" value="1"/>
</dbReference>
<keyword evidence="1" id="KW-0479">Metal-binding</keyword>
<gene>
    <name evidence="7" type="ORF">FA09DRAFT_144656</name>
</gene>
<evidence type="ECO:0000256" key="4">
    <source>
        <dbReference type="PROSITE-ProRule" id="PRU00175"/>
    </source>
</evidence>
<dbReference type="EMBL" id="KZ819305">
    <property type="protein sequence ID" value="PWN95250.1"/>
    <property type="molecule type" value="Genomic_DNA"/>
</dbReference>
<dbReference type="GO" id="GO:0000795">
    <property type="term" value="C:synaptonemal complex"/>
    <property type="evidence" value="ECO:0007669"/>
    <property type="project" value="InterPro"/>
</dbReference>
<dbReference type="InterPro" id="IPR001841">
    <property type="entry name" value="Znf_RING"/>
</dbReference>
<reference evidence="7 8" key="1">
    <citation type="journal article" date="2018" name="Mol. Biol. Evol.">
        <title>Broad Genomic Sampling Reveals a Smut Pathogenic Ancestry of the Fungal Clade Ustilaginomycotina.</title>
        <authorList>
            <person name="Kijpornyongpan T."/>
            <person name="Mondo S.J."/>
            <person name="Barry K."/>
            <person name="Sandor L."/>
            <person name="Lee J."/>
            <person name="Lipzen A."/>
            <person name="Pangilinan J."/>
            <person name="LaButti K."/>
            <person name="Hainaut M."/>
            <person name="Henrissat B."/>
            <person name="Grigoriev I.V."/>
            <person name="Spatafora J.W."/>
            <person name="Aime M.C."/>
        </authorList>
    </citation>
    <scope>NUCLEOTIDE SEQUENCE [LARGE SCALE GENOMIC DNA]</scope>
    <source>
        <strain evidence="7 8">MCA 4186</strain>
    </source>
</reference>
<proteinExistence type="predicted"/>
<dbReference type="Gene3D" id="3.30.40.10">
    <property type="entry name" value="Zinc/RING finger domain, C3HC4 (zinc finger)"/>
    <property type="match status" value="1"/>
</dbReference>
<evidence type="ECO:0000256" key="3">
    <source>
        <dbReference type="ARBA" id="ARBA00022833"/>
    </source>
</evidence>
<dbReference type="GO" id="GO:0061630">
    <property type="term" value="F:ubiquitin protein ligase activity"/>
    <property type="evidence" value="ECO:0007669"/>
    <property type="project" value="InterPro"/>
</dbReference>
<organism evidence="7 8">
    <name type="scientific">Tilletiopsis washingtonensis</name>
    <dbReference type="NCBI Taxonomy" id="58919"/>
    <lineage>
        <taxon>Eukaryota</taxon>
        <taxon>Fungi</taxon>
        <taxon>Dikarya</taxon>
        <taxon>Basidiomycota</taxon>
        <taxon>Ustilaginomycotina</taxon>
        <taxon>Exobasidiomycetes</taxon>
        <taxon>Entylomatales</taxon>
        <taxon>Entylomatales incertae sedis</taxon>
        <taxon>Tilletiopsis</taxon>
    </lineage>
</organism>
<dbReference type="PROSITE" id="PS00518">
    <property type="entry name" value="ZF_RING_1"/>
    <property type="match status" value="1"/>
</dbReference>
<dbReference type="GO" id="GO:0007131">
    <property type="term" value="P:reciprocal meiotic recombination"/>
    <property type="evidence" value="ECO:0007669"/>
    <property type="project" value="InterPro"/>
</dbReference>
<feature type="domain" description="RING-type" evidence="6">
    <location>
        <begin position="12"/>
        <end position="49"/>
    </location>
</feature>
<evidence type="ECO:0000256" key="2">
    <source>
        <dbReference type="ARBA" id="ARBA00022771"/>
    </source>
</evidence>
<dbReference type="OrthoDB" id="441210at2759"/>
<dbReference type="RefSeq" id="XP_025595529.1">
    <property type="nucleotide sequence ID" value="XM_025739138.1"/>
</dbReference>
<keyword evidence="8" id="KW-1185">Reference proteome</keyword>
<dbReference type="InterPro" id="IPR042448">
    <property type="entry name" value="CCNB1IP1"/>
</dbReference>